<reference evidence="1" key="1">
    <citation type="journal article" date="2020" name="Nature">
        <title>Giant virus diversity and host interactions through global metagenomics.</title>
        <authorList>
            <person name="Schulz F."/>
            <person name="Roux S."/>
            <person name="Paez-Espino D."/>
            <person name="Jungbluth S."/>
            <person name="Walsh D.A."/>
            <person name="Denef V.J."/>
            <person name="McMahon K.D."/>
            <person name="Konstantinidis K.T."/>
            <person name="Eloe-Fadrosh E.A."/>
            <person name="Kyrpides N.C."/>
            <person name="Woyke T."/>
        </authorList>
    </citation>
    <scope>NUCLEOTIDE SEQUENCE</scope>
    <source>
        <strain evidence="1">GVMAG-M-3300027791-30</strain>
    </source>
</reference>
<dbReference type="InterPro" id="IPR036249">
    <property type="entry name" value="Thioredoxin-like_sf"/>
</dbReference>
<sequence>MFISIDNMDEIDNIIKTRELMLLKFDNKESKYNEFIDGLSFKVINITDEEIIDFYDIDVLPTILVYKDRNLMDSIKGFHTKTVLLKKIMNIIEN</sequence>
<dbReference type="Gene3D" id="3.40.30.10">
    <property type="entry name" value="Glutaredoxin"/>
    <property type="match status" value="1"/>
</dbReference>
<proteinExistence type="predicted"/>
<dbReference type="EMBL" id="MN740476">
    <property type="protein sequence ID" value="QHU28925.1"/>
    <property type="molecule type" value="Genomic_DNA"/>
</dbReference>
<evidence type="ECO:0000313" key="1">
    <source>
        <dbReference type="EMBL" id="QHU28925.1"/>
    </source>
</evidence>
<evidence type="ECO:0008006" key="2">
    <source>
        <dbReference type="Google" id="ProtNLM"/>
    </source>
</evidence>
<protein>
    <recommendedName>
        <fullName evidence="2">Thioredoxin domain-containing protein</fullName>
    </recommendedName>
</protein>
<organism evidence="1">
    <name type="scientific">viral metagenome</name>
    <dbReference type="NCBI Taxonomy" id="1070528"/>
    <lineage>
        <taxon>unclassified sequences</taxon>
        <taxon>metagenomes</taxon>
        <taxon>organismal metagenomes</taxon>
    </lineage>
</organism>
<dbReference type="AlphaFoldDB" id="A0A6C0LG03"/>
<accession>A0A6C0LG03</accession>
<dbReference type="SUPFAM" id="SSF52833">
    <property type="entry name" value="Thioredoxin-like"/>
    <property type="match status" value="1"/>
</dbReference>
<name>A0A6C0LG03_9ZZZZ</name>